<feature type="binding site" evidence="20">
    <location>
        <position position="614"/>
    </location>
    <ligand>
        <name>ATP</name>
        <dbReference type="ChEBI" id="CHEBI:30616"/>
    </ligand>
</feature>
<dbReference type="Gene3D" id="2.90.10.30">
    <property type="match status" value="1"/>
</dbReference>
<evidence type="ECO:0000259" key="23">
    <source>
        <dbReference type="PROSITE" id="PS50927"/>
    </source>
</evidence>
<dbReference type="Gene3D" id="3.30.200.20">
    <property type="entry name" value="Phosphorylase Kinase, domain 1"/>
    <property type="match status" value="1"/>
</dbReference>
<dbReference type="GO" id="GO:0051707">
    <property type="term" value="P:response to other organism"/>
    <property type="evidence" value="ECO:0007669"/>
    <property type="project" value="UniProtKB-ARBA"/>
</dbReference>
<feature type="transmembrane region" description="Helical" evidence="21">
    <location>
        <begin position="530"/>
        <end position="553"/>
    </location>
</feature>
<evidence type="ECO:0000256" key="17">
    <source>
        <dbReference type="ARBA" id="ARBA00023180"/>
    </source>
</evidence>
<evidence type="ECO:0000256" key="2">
    <source>
        <dbReference type="ARBA" id="ARBA00012513"/>
    </source>
</evidence>
<dbReference type="PROSITE" id="PS00108">
    <property type="entry name" value="PROTEIN_KINASE_ST"/>
    <property type="match status" value="1"/>
</dbReference>
<dbReference type="InterPro" id="IPR011009">
    <property type="entry name" value="Kinase-like_dom_sf"/>
</dbReference>
<dbReference type="SMART" id="SM00108">
    <property type="entry name" value="B_lectin"/>
    <property type="match status" value="1"/>
</dbReference>
<dbReference type="SUPFAM" id="SSF51110">
    <property type="entry name" value="alpha-D-mannose-specific plant lectins"/>
    <property type="match status" value="1"/>
</dbReference>
<comment type="catalytic activity">
    <reaction evidence="18">
        <text>L-threonyl-[protein] + ATP = O-phospho-L-threonyl-[protein] + ADP + H(+)</text>
        <dbReference type="Rhea" id="RHEA:46608"/>
        <dbReference type="Rhea" id="RHEA-COMP:11060"/>
        <dbReference type="Rhea" id="RHEA-COMP:11605"/>
        <dbReference type="ChEBI" id="CHEBI:15378"/>
        <dbReference type="ChEBI" id="CHEBI:30013"/>
        <dbReference type="ChEBI" id="CHEBI:30616"/>
        <dbReference type="ChEBI" id="CHEBI:61977"/>
        <dbReference type="ChEBI" id="CHEBI:456216"/>
        <dbReference type="EC" id="2.7.11.1"/>
    </reaction>
</comment>
<dbReference type="EC" id="2.7.11.1" evidence="2"/>
<keyword evidence="25" id="KW-1185">Reference proteome</keyword>
<evidence type="ECO:0000256" key="4">
    <source>
        <dbReference type="ARBA" id="ARBA00022536"/>
    </source>
</evidence>
<dbReference type="InterPro" id="IPR051343">
    <property type="entry name" value="G-type_lectin_kinases/EP1-like"/>
</dbReference>
<keyword evidence="14 21" id="KW-0472">Membrane</keyword>
<keyword evidence="16" id="KW-0675">Receptor</keyword>
<evidence type="ECO:0000313" key="25">
    <source>
        <dbReference type="Proteomes" id="UP000008021"/>
    </source>
</evidence>
<dbReference type="FunFam" id="1.10.510.10:FF:000248">
    <property type="entry name" value="S-receptor-like kinase 5"/>
    <property type="match status" value="1"/>
</dbReference>
<dbReference type="Gramene" id="OMERI06G18660.1">
    <property type="protein sequence ID" value="OMERI06G18660.1"/>
    <property type="gene ID" value="OMERI06G18660"/>
</dbReference>
<evidence type="ECO:0000256" key="20">
    <source>
        <dbReference type="PROSITE-ProRule" id="PRU10141"/>
    </source>
</evidence>
<keyword evidence="6" id="KW-0808">Transferase</keyword>
<keyword evidence="17" id="KW-0325">Glycoprotein</keyword>
<organism evidence="24">
    <name type="scientific">Oryza meridionalis</name>
    <dbReference type="NCBI Taxonomy" id="40149"/>
    <lineage>
        <taxon>Eukaryota</taxon>
        <taxon>Viridiplantae</taxon>
        <taxon>Streptophyta</taxon>
        <taxon>Embryophyta</taxon>
        <taxon>Tracheophyta</taxon>
        <taxon>Spermatophyta</taxon>
        <taxon>Magnoliopsida</taxon>
        <taxon>Liliopsida</taxon>
        <taxon>Poales</taxon>
        <taxon>Poaceae</taxon>
        <taxon>BOP clade</taxon>
        <taxon>Oryzoideae</taxon>
        <taxon>Oryzeae</taxon>
        <taxon>Oryzinae</taxon>
        <taxon>Oryza</taxon>
    </lineage>
</organism>
<evidence type="ECO:0000256" key="8">
    <source>
        <dbReference type="ARBA" id="ARBA00022729"/>
    </source>
</evidence>
<keyword evidence="7 21" id="KW-0812">Transmembrane</keyword>
<evidence type="ECO:0000256" key="16">
    <source>
        <dbReference type="ARBA" id="ARBA00023170"/>
    </source>
</evidence>
<protein>
    <recommendedName>
        <fullName evidence="2">non-specific serine/threonine protein kinase</fullName>
        <ecNumber evidence="2">2.7.11.1</ecNumber>
    </recommendedName>
</protein>
<keyword evidence="10 20" id="KW-0547">Nucleotide-binding</keyword>
<dbReference type="InterPro" id="IPR008271">
    <property type="entry name" value="Ser/Thr_kinase_AS"/>
</dbReference>
<comment type="subcellular location">
    <subcellularLocation>
        <location evidence="1">Membrane</location>
        <topology evidence="1">Single-pass type I membrane protein</topology>
    </subcellularLocation>
</comment>
<evidence type="ECO:0000256" key="14">
    <source>
        <dbReference type="ARBA" id="ARBA00023136"/>
    </source>
</evidence>
<evidence type="ECO:0000256" key="5">
    <source>
        <dbReference type="ARBA" id="ARBA00022553"/>
    </source>
</evidence>
<keyword evidence="8" id="KW-0732">Signal</keyword>
<keyword evidence="13 21" id="KW-1133">Transmembrane helix</keyword>
<evidence type="ECO:0000313" key="24">
    <source>
        <dbReference type="EnsemblPlants" id="OMERI06G18660.1"/>
    </source>
</evidence>
<keyword evidence="3" id="KW-0723">Serine/threonine-protein kinase</keyword>
<dbReference type="AlphaFoldDB" id="A0A0E0E2S8"/>
<dbReference type="CDD" id="cd14066">
    <property type="entry name" value="STKc_IRAK"/>
    <property type="match status" value="1"/>
</dbReference>
<evidence type="ECO:0000256" key="18">
    <source>
        <dbReference type="ARBA" id="ARBA00047899"/>
    </source>
</evidence>
<dbReference type="SUPFAM" id="SSF56112">
    <property type="entry name" value="Protein kinase-like (PK-like)"/>
    <property type="match status" value="1"/>
</dbReference>
<sequence length="897" mass="98323">MWCLQDNNRRPSMSMVVKILEGTMDVETELDFDLVVIDPMVLANRAAQRNTHPHAMLLLSAVAAVIIILVAGGSPQAPRLELGTTLPSAANTSTSWTNSADDQIRYVDGSIVRVVLLLSHSHGASSDDVAFACGFFCGAPCDGKSFLFGVFLVGTNDSTGGVTAGAAPAPPPAVMVWSANRDRPVGDNATLQLGDAGDLVLRDAAGAFVWSTNTSAGHAVALSDSGNLVLFDNNGSPVWQSFDHPADVLLPGQYLRPGMRLTANASAANFSEGSLYVTARNNAMAGFVGHDPPQLYFTAPVSDTMDVTLANITFLNGSISAFGRSPSSSSEILIPLPVAHSVQYIRVESDGHMRLYGWNSSSWVIMYEVLQKYIAGGDCEYPMACGSYGVCSGAGNCSCPSEMHSSPIYRDRPGLGCKLATPISCRDVRSIKMVELPNVTYFNYNGSGAIMRDKVTRSDCLSGCVANCSCKAAYFKLRTNDTNGTCFLQSQLFSLHKLRTTAPSLYNSRAFIKLNNITFAERVRPMKKTFGTGILVGIIVGTVSLLLSIALLIRMRTCRERVDGEHIEHLPGMPRKFSFEELKVATGDFSSKIGEGASGTVFEGKIEDENIAVKRLDSVGRRKEEFLTEVQTIGSIHHINLVRMIGFCAEKNHRLLVYEYMQNGSLDRWIFDGKDGRPLDWPTRHKIVSDIARGLCYLHEGCRQRIVHLDIKPQNILLDDQFNAKISDFGVAKLVDKDRSRVMTKMRGTPGYMAPEWLTSTITEKADVYSFGVVVLEIICGRRNLDHSQPEEALHLMSLLQDSARNDKLLDMIDHRMDDMQLHSEDVMHMMHLAMWCMQLHSNRRPSMPTVLRVLEDAATVQEDIDFNFVVTNSSIFNEGIMGESNLPSASLLSGPR</sequence>
<dbReference type="STRING" id="40149.A0A0E0E2S8"/>
<dbReference type="PANTHER" id="PTHR47976">
    <property type="entry name" value="G-TYPE LECTIN S-RECEPTOR-LIKE SERINE/THREONINE-PROTEIN KINASE SD2-5"/>
    <property type="match status" value="1"/>
</dbReference>
<dbReference type="GO" id="GO:0030246">
    <property type="term" value="F:carbohydrate binding"/>
    <property type="evidence" value="ECO:0007669"/>
    <property type="project" value="UniProtKB-KW"/>
</dbReference>
<feature type="domain" description="Protein kinase" evidence="22">
    <location>
        <begin position="587"/>
        <end position="861"/>
    </location>
</feature>
<dbReference type="GO" id="GO:0004674">
    <property type="term" value="F:protein serine/threonine kinase activity"/>
    <property type="evidence" value="ECO:0007669"/>
    <property type="project" value="UniProtKB-KW"/>
</dbReference>
<dbReference type="CDD" id="cd00028">
    <property type="entry name" value="B_lectin"/>
    <property type="match status" value="1"/>
</dbReference>
<dbReference type="Pfam" id="PF01453">
    <property type="entry name" value="B_lectin"/>
    <property type="match status" value="1"/>
</dbReference>
<evidence type="ECO:0000256" key="15">
    <source>
        <dbReference type="ARBA" id="ARBA00023157"/>
    </source>
</evidence>
<dbReference type="Pfam" id="PF00069">
    <property type="entry name" value="Pkinase"/>
    <property type="match status" value="1"/>
</dbReference>
<evidence type="ECO:0000256" key="21">
    <source>
        <dbReference type="SAM" id="Phobius"/>
    </source>
</evidence>
<accession>A0A0E0E2S8</accession>
<keyword evidence="4" id="KW-0245">EGF-like domain</keyword>
<proteinExistence type="predicted"/>
<dbReference type="PROSITE" id="PS50011">
    <property type="entry name" value="PROTEIN_KINASE_DOM"/>
    <property type="match status" value="1"/>
</dbReference>
<dbReference type="InterPro" id="IPR001480">
    <property type="entry name" value="Bulb-type_lectin_dom"/>
</dbReference>
<keyword evidence="5" id="KW-0597">Phosphoprotein</keyword>
<dbReference type="EnsemblPlants" id="OMERI06G18660.1">
    <property type="protein sequence ID" value="OMERI06G18660.1"/>
    <property type="gene ID" value="OMERI06G18660"/>
</dbReference>
<dbReference type="Gene3D" id="1.10.510.10">
    <property type="entry name" value="Transferase(Phosphotransferase) domain 1"/>
    <property type="match status" value="1"/>
</dbReference>
<keyword evidence="11" id="KW-0418">Kinase</keyword>
<evidence type="ECO:0000256" key="3">
    <source>
        <dbReference type="ARBA" id="ARBA00022527"/>
    </source>
</evidence>
<dbReference type="InterPro" id="IPR000719">
    <property type="entry name" value="Prot_kinase_dom"/>
</dbReference>
<dbReference type="InterPro" id="IPR017441">
    <property type="entry name" value="Protein_kinase_ATP_BS"/>
</dbReference>
<dbReference type="HOGENOM" id="CLU_000288_116_2_1"/>
<evidence type="ECO:0000259" key="22">
    <source>
        <dbReference type="PROSITE" id="PS50011"/>
    </source>
</evidence>
<reference evidence="24" key="2">
    <citation type="submission" date="2018-05" db="EMBL/GenBank/DDBJ databases">
        <title>OmerRS3 (Oryza meridionalis Reference Sequence Version 3).</title>
        <authorList>
            <person name="Zhang J."/>
            <person name="Kudrna D."/>
            <person name="Lee S."/>
            <person name="Talag J."/>
            <person name="Welchert J."/>
            <person name="Wing R.A."/>
        </authorList>
    </citation>
    <scope>NUCLEOTIDE SEQUENCE [LARGE SCALE GENOMIC DNA]</scope>
    <source>
        <strain evidence="24">cv. OR44</strain>
    </source>
</reference>
<feature type="transmembrane region" description="Helical" evidence="21">
    <location>
        <begin position="55"/>
        <end position="74"/>
    </location>
</feature>
<dbReference type="PANTHER" id="PTHR47976:SF9">
    <property type="entry name" value="OS01G0113650 PROTEIN"/>
    <property type="match status" value="1"/>
</dbReference>
<dbReference type="InterPro" id="IPR036426">
    <property type="entry name" value="Bulb-type_lectin_dom_sf"/>
</dbReference>
<evidence type="ECO:0000256" key="13">
    <source>
        <dbReference type="ARBA" id="ARBA00022989"/>
    </source>
</evidence>
<dbReference type="GO" id="GO:0005524">
    <property type="term" value="F:ATP binding"/>
    <property type="evidence" value="ECO:0007669"/>
    <property type="project" value="UniProtKB-UniRule"/>
</dbReference>
<keyword evidence="9" id="KW-0430">Lectin</keyword>
<evidence type="ECO:0000256" key="7">
    <source>
        <dbReference type="ARBA" id="ARBA00022692"/>
    </source>
</evidence>
<dbReference type="PROSITE" id="PS00107">
    <property type="entry name" value="PROTEIN_KINASE_ATP"/>
    <property type="match status" value="1"/>
</dbReference>
<evidence type="ECO:0000256" key="19">
    <source>
        <dbReference type="ARBA" id="ARBA00048679"/>
    </source>
</evidence>
<reference evidence="24" key="1">
    <citation type="submission" date="2015-04" db="UniProtKB">
        <authorList>
            <consortium name="EnsemblPlants"/>
        </authorList>
    </citation>
    <scope>IDENTIFICATION</scope>
</reference>
<dbReference type="GO" id="GO:0016020">
    <property type="term" value="C:membrane"/>
    <property type="evidence" value="ECO:0007669"/>
    <property type="project" value="UniProtKB-SubCell"/>
</dbReference>
<keyword evidence="15" id="KW-1015">Disulfide bond</keyword>
<feature type="domain" description="Bulb-type lectin" evidence="23">
    <location>
        <begin position="115"/>
        <end position="243"/>
    </location>
</feature>
<evidence type="ECO:0000256" key="1">
    <source>
        <dbReference type="ARBA" id="ARBA00004479"/>
    </source>
</evidence>
<evidence type="ECO:0000256" key="10">
    <source>
        <dbReference type="ARBA" id="ARBA00022741"/>
    </source>
</evidence>
<evidence type="ECO:0000256" key="12">
    <source>
        <dbReference type="ARBA" id="ARBA00022840"/>
    </source>
</evidence>
<evidence type="ECO:0000256" key="6">
    <source>
        <dbReference type="ARBA" id="ARBA00022679"/>
    </source>
</evidence>
<dbReference type="SMART" id="SM00220">
    <property type="entry name" value="S_TKc"/>
    <property type="match status" value="1"/>
</dbReference>
<dbReference type="GO" id="GO:0106310">
    <property type="term" value="F:protein serine kinase activity"/>
    <property type="evidence" value="ECO:0007669"/>
    <property type="project" value="RHEA"/>
</dbReference>
<evidence type="ECO:0000256" key="9">
    <source>
        <dbReference type="ARBA" id="ARBA00022734"/>
    </source>
</evidence>
<dbReference type="PROSITE" id="PS50927">
    <property type="entry name" value="BULB_LECTIN"/>
    <property type="match status" value="1"/>
</dbReference>
<keyword evidence="12 20" id="KW-0067">ATP-binding</keyword>
<comment type="catalytic activity">
    <reaction evidence="19">
        <text>L-seryl-[protein] + ATP = O-phospho-L-seryl-[protein] + ADP + H(+)</text>
        <dbReference type="Rhea" id="RHEA:17989"/>
        <dbReference type="Rhea" id="RHEA-COMP:9863"/>
        <dbReference type="Rhea" id="RHEA-COMP:11604"/>
        <dbReference type="ChEBI" id="CHEBI:15378"/>
        <dbReference type="ChEBI" id="CHEBI:29999"/>
        <dbReference type="ChEBI" id="CHEBI:30616"/>
        <dbReference type="ChEBI" id="CHEBI:83421"/>
        <dbReference type="ChEBI" id="CHEBI:456216"/>
        <dbReference type="EC" id="2.7.11.1"/>
    </reaction>
</comment>
<evidence type="ECO:0000256" key="11">
    <source>
        <dbReference type="ARBA" id="ARBA00022777"/>
    </source>
</evidence>
<dbReference type="FunFam" id="2.90.10.30:FF:000003">
    <property type="entry name" value="Os04g0303100 protein"/>
    <property type="match status" value="1"/>
</dbReference>
<name>A0A0E0E2S8_9ORYZ</name>
<dbReference type="eggNOG" id="ENOG502QUNW">
    <property type="taxonomic scope" value="Eukaryota"/>
</dbReference>
<dbReference type="Proteomes" id="UP000008021">
    <property type="component" value="Chromosome 6"/>
</dbReference>
<dbReference type="FunFam" id="3.30.200.20:FF:000178">
    <property type="entry name" value="serine/threonine-protein kinase PBS1-like"/>
    <property type="match status" value="1"/>
</dbReference>